<evidence type="ECO:0000313" key="2">
    <source>
        <dbReference type="EMBL" id="KAK4013259.1"/>
    </source>
</evidence>
<feature type="region of interest" description="Disordered" evidence="1">
    <location>
        <begin position="40"/>
        <end position="71"/>
    </location>
</feature>
<sequence length="71" mass="7541">MKLRGSIAVKLGGDDETLSVISSPTTVLRTASTSFQAMQQAANEIQETSSGKGDEEKKAKRGPNPLLGIFF</sequence>
<accession>A0ABQ9ZK06</accession>
<organism evidence="2 3">
    <name type="scientific">Daphnia magna</name>
    <dbReference type="NCBI Taxonomy" id="35525"/>
    <lineage>
        <taxon>Eukaryota</taxon>
        <taxon>Metazoa</taxon>
        <taxon>Ecdysozoa</taxon>
        <taxon>Arthropoda</taxon>
        <taxon>Crustacea</taxon>
        <taxon>Branchiopoda</taxon>
        <taxon>Diplostraca</taxon>
        <taxon>Cladocera</taxon>
        <taxon>Anomopoda</taxon>
        <taxon>Daphniidae</taxon>
        <taxon>Daphnia</taxon>
    </lineage>
</organism>
<keyword evidence="3" id="KW-1185">Reference proteome</keyword>
<proteinExistence type="predicted"/>
<reference evidence="2 3" key="1">
    <citation type="journal article" date="2023" name="Nucleic Acids Res.">
        <title>The hologenome of Daphnia magna reveals possible DNA methylation and microbiome-mediated evolution of the host genome.</title>
        <authorList>
            <person name="Chaturvedi A."/>
            <person name="Li X."/>
            <person name="Dhandapani V."/>
            <person name="Marshall H."/>
            <person name="Kissane S."/>
            <person name="Cuenca-Cambronero M."/>
            <person name="Asole G."/>
            <person name="Calvet F."/>
            <person name="Ruiz-Romero M."/>
            <person name="Marangio P."/>
            <person name="Guigo R."/>
            <person name="Rago D."/>
            <person name="Mirbahai L."/>
            <person name="Eastwood N."/>
            <person name="Colbourne J.K."/>
            <person name="Zhou J."/>
            <person name="Mallon E."/>
            <person name="Orsini L."/>
        </authorList>
    </citation>
    <scope>NUCLEOTIDE SEQUENCE [LARGE SCALE GENOMIC DNA]</scope>
    <source>
        <strain evidence="2">LRV0_1</strain>
    </source>
</reference>
<dbReference type="EMBL" id="JAOYFB010000004">
    <property type="protein sequence ID" value="KAK4013259.1"/>
    <property type="molecule type" value="Genomic_DNA"/>
</dbReference>
<gene>
    <name evidence="2" type="ORF">OUZ56_025493</name>
</gene>
<evidence type="ECO:0000313" key="3">
    <source>
        <dbReference type="Proteomes" id="UP001234178"/>
    </source>
</evidence>
<comment type="caution">
    <text evidence="2">The sequence shown here is derived from an EMBL/GenBank/DDBJ whole genome shotgun (WGS) entry which is preliminary data.</text>
</comment>
<protein>
    <submittedName>
        <fullName evidence="2">Uncharacterized protein</fullName>
    </submittedName>
</protein>
<name>A0ABQ9ZK06_9CRUS</name>
<feature type="compositionally biased region" description="Polar residues" evidence="1">
    <location>
        <begin position="40"/>
        <end position="51"/>
    </location>
</feature>
<dbReference type="Proteomes" id="UP001234178">
    <property type="component" value="Unassembled WGS sequence"/>
</dbReference>
<evidence type="ECO:0000256" key="1">
    <source>
        <dbReference type="SAM" id="MobiDB-lite"/>
    </source>
</evidence>